<dbReference type="VEuPathDB" id="VectorBase:GBRI003240"/>
<reference evidence="2" key="1">
    <citation type="submission" date="2014-03" db="EMBL/GenBank/DDBJ databases">
        <authorList>
            <person name="Aksoy S."/>
            <person name="Warren W."/>
            <person name="Wilson R.K."/>
        </authorList>
    </citation>
    <scope>NUCLEOTIDE SEQUENCE [LARGE SCALE GENOMIC DNA]</scope>
    <source>
        <strain evidence="2">IAEA</strain>
    </source>
</reference>
<protein>
    <submittedName>
        <fullName evidence="1">Uncharacterized protein</fullName>
    </submittedName>
</protein>
<sequence>MRQEVPHCFIIYHDVKHNDDDDDDDDTQQLSYSRFLKISSILQITLCMVVVTMRAYVLVTAADRSSRVVIHIFGNWSLSLVNVGENW</sequence>
<reference evidence="1" key="2">
    <citation type="submission" date="2020-05" db="UniProtKB">
        <authorList>
            <consortium name="EnsemblMetazoa"/>
        </authorList>
    </citation>
    <scope>IDENTIFICATION</scope>
    <source>
        <strain evidence="1">IAEA</strain>
    </source>
</reference>
<dbReference type="EnsemblMetazoa" id="GBRI003240-RA">
    <property type="protein sequence ID" value="GBRI003240-PA"/>
    <property type="gene ID" value="GBRI003240"/>
</dbReference>
<evidence type="ECO:0000313" key="2">
    <source>
        <dbReference type="Proteomes" id="UP000091820"/>
    </source>
</evidence>
<dbReference type="Proteomes" id="UP000091820">
    <property type="component" value="Unassembled WGS sequence"/>
</dbReference>
<dbReference type="AlphaFoldDB" id="A0A1A9W1S1"/>
<organism evidence="1 2">
    <name type="scientific">Glossina brevipalpis</name>
    <dbReference type="NCBI Taxonomy" id="37001"/>
    <lineage>
        <taxon>Eukaryota</taxon>
        <taxon>Metazoa</taxon>
        <taxon>Ecdysozoa</taxon>
        <taxon>Arthropoda</taxon>
        <taxon>Hexapoda</taxon>
        <taxon>Insecta</taxon>
        <taxon>Pterygota</taxon>
        <taxon>Neoptera</taxon>
        <taxon>Endopterygota</taxon>
        <taxon>Diptera</taxon>
        <taxon>Brachycera</taxon>
        <taxon>Muscomorpha</taxon>
        <taxon>Hippoboscoidea</taxon>
        <taxon>Glossinidae</taxon>
        <taxon>Glossina</taxon>
    </lineage>
</organism>
<evidence type="ECO:0000313" key="1">
    <source>
        <dbReference type="EnsemblMetazoa" id="GBRI003240-PA"/>
    </source>
</evidence>
<accession>A0A1A9W1S1</accession>
<name>A0A1A9W1S1_9MUSC</name>
<keyword evidence="2" id="KW-1185">Reference proteome</keyword>
<proteinExistence type="predicted"/>